<dbReference type="EMBL" id="ML120365">
    <property type="protein sequence ID" value="RPB02925.1"/>
    <property type="molecule type" value="Genomic_DNA"/>
</dbReference>
<evidence type="ECO:0000313" key="1">
    <source>
        <dbReference type="EMBL" id="RPB02925.1"/>
    </source>
</evidence>
<protein>
    <recommendedName>
        <fullName evidence="3">CCHC-type domain-containing protein</fullName>
    </recommendedName>
</protein>
<organism evidence="1 2">
    <name type="scientific">Choiromyces venosus 120613-1</name>
    <dbReference type="NCBI Taxonomy" id="1336337"/>
    <lineage>
        <taxon>Eukaryota</taxon>
        <taxon>Fungi</taxon>
        <taxon>Dikarya</taxon>
        <taxon>Ascomycota</taxon>
        <taxon>Pezizomycotina</taxon>
        <taxon>Pezizomycetes</taxon>
        <taxon>Pezizales</taxon>
        <taxon>Tuberaceae</taxon>
        <taxon>Choiromyces</taxon>
    </lineage>
</organism>
<evidence type="ECO:0000313" key="2">
    <source>
        <dbReference type="Proteomes" id="UP000276215"/>
    </source>
</evidence>
<dbReference type="Proteomes" id="UP000276215">
    <property type="component" value="Unassembled WGS sequence"/>
</dbReference>
<gene>
    <name evidence="1" type="ORF">L873DRAFT_1672235</name>
</gene>
<accession>A0A3N4KAD3</accession>
<reference evidence="1 2" key="1">
    <citation type="journal article" date="2018" name="Nat. Ecol. Evol.">
        <title>Pezizomycetes genomes reveal the molecular basis of ectomycorrhizal truffle lifestyle.</title>
        <authorList>
            <person name="Murat C."/>
            <person name="Payen T."/>
            <person name="Noel B."/>
            <person name="Kuo A."/>
            <person name="Morin E."/>
            <person name="Chen J."/>
            <person name="Kohler A."/>
            <person name="Krizsan K."/>
            <person name="Balestrini R."/>
            <person name="Da Silva C."/>
            <person name="Montanini B."/>
            <person name="Hainaut M."/>
            <person name="Levati E."/>
            <person name="Barry K.W."/>
            <person name="Belfiori B."/>
            <person name="Cichocki N."/>
            <person name="Clum A."/>
            <person name="Dockter R.B."/>
            <person name="Fauchery L."/>
            <person name="Guy J."/>
            <person name="Iotti M."/>
            <person name="Le Tacon F."/>
            <person name="Lindquist E.A."/>
            <person name="Lipzen A."/>
            <person name="Malagnac F."/>
            <person name="Mello A."/>
            <person name="Molinier V."/>
            <person name="Miyauchi S."/>
            <person name="Poulain J."/>
            <person name="Riccioni C."/>
            <person name="Rubini A."/>
            <person name="Sitrit Y."/>
            <person name="Splivallo R."/>
            <person name="Traeger S."/>
            <person name="Wang M."/>
            <person name="Zifcakova L."/>
            <person name="Wipf D."/>
            <person name="Zambonelli A."/>
            <person name="Paolocci F."/>
            <person name="Nowrousian M."/>
            <person name="Ottonello S."/>
            <person name="Baldrian P."/>
            <person name="Spatafora J.W."/>
            <person name="Henrissat B."/>
            <person name="Nagy L.G."/>
            <person name="Aury J.M."/>
            <person name="Wincker P."/>
            <person name="Grigoriev I.V."/>
            <person name="Bonfante P."/>
            <person name="Martin F.M."/>
        </authorList>
    </citation>
    <scope>NUCLEOTIDE SEQUENCE [LARGE SCALE GENOMIC DNA]</scope>
    <source>
        <strain evidence="1 2">120613-1</strain>
    </source>
</reference>
<feature type="non-terminal residue" evidence="1">
    <location>
        <position position="1"/>
    </location>
</feature>
<evidence type="ECO:0008006" key="3">
    <source>
        <dbReference type="Google" id="ProtNLM"/>
    </source>
</evidence>
<sequence>LTSDTSYTGKNASTVIITITSPRAPPFVDKWLSDFSTTFRTEHHLWFNVFTQCSNCYHFGHYSNKCTNPSSCQWCTLPRSTRDHSCPTSTCHLRGHPCSYFTPRCFNCDGPHKSHSPACPSRPQHHDLSDEEELEEVVMVI</sequence>
<dbReference type="STRING" id="1336337.A0A3N4KAD3"/>
<proteinExistence type="predicted"/>
<name>A0A3N4KAD3_9PEZI</name>
<dbReference type="AlphaFoldDB" id="A0A3N4KAD3"/>
<keyword evidence="2" id="KW-1185">Reference proteome</keyword>
<dbReference type="OrthoDB" id="8047520at2759"/>